<name>A0AAD7HCS5_9AGAR</name>
<reference evidence="4" key="1">
    <citation type="submission" date="2023-03" db="EMBL/GenBank/DDBJ databases">
        <title>Massive genome expansion in bonnet fungi (Mycena s.s.) driven by repeated elements and novel gene families across ecological guilds.</title>
        <authorList>
            <consortium name="Lawrence Berkeley National Laboratory"/>
            <person name="Harder C.B."/>
            <person name="Miyauchi S."/>
            <person name="Viragh M."/>
            <person name="Kuo A."/>
            <person name="Thoen E."/>
            <person name="Andreopoulos B."/>
            <person name="Lu D."/>
            <person name="Skrede I."/>
            <person name="Drula E."/>
            <person name="Henrissat B."/>
            <person name="Morin E."/>
            <person name="Kohler A."/>
            <person name="Barry K."/>
            <person name="LaButti K."/>
            <person name="Morin E."/>
            <person name="Salamov A."/>
            <person name="Lipzen A."/>
            <person name="Mereny Z."/>
            <person name="Hegedus B."/>
            <person name="Baldrian P."/>
            <person name="Stursova M."/>
            <person name="Weitz H."/>
            <person name="Taylor A."/>
            <person name="Grigoriev I.V."/>
            <person name="Nagy L.G."/>
            <person name="Martin F."/>
            <person name="Kauserud H."/>
        </authorList>
    </citation>
    <scope>NUCLEOTIDE SEQUENCE</scope>
    <source>
        <strain evidence="4">CBHHK188m</strain>
    </source>
</reference>
<gene>
    <name evidence="4" type="ORF">DFH07DRAFT_861558</name>
</gene>
<sequence>MGHGHALFALFWKLILVFLLAQVALSEAAQASSSPGSSKSVLPSSPASPSLSVFQTSSAGNSSATGASPTSLSSMSTPLLTNSTSSPPTNGQNTTTPSNSASDTASSHFSRSSHLPTSFASSSPTQSLEGNSDSAPPGPTSAQTVPTGTNASTALETSPSPTAAVLASSKSNKTPVIAGVVVPVLVIILGAGGFIFYKRHKRTRDRREWERTHEEIADAVRQVGGPAAARAMSPYSSGSWSHLDHPSRAGTGVGYVAVHDGSGDTVTNPFFDKPVGYQSAEYAAARPAFAAPPTGFSVAANSPHYVPEPGSHPAGSMESESSED</sequence>
<comment type="caution">
    <text evidence="4">The sequence shown here is derived from an EMBL/GenBank/DDBJ whole genome shotgun (WGS) entry which is preliminary data.</text>
</comment>
<keyword evidence="3" id="KW-0732">Signal</keyword>
<dbReference type="EMBL" id="JARJLG010000323">
    <property type="protein sequence ID" value="KAJ7717104.1"/>
    <property type="molecule type" value="Genomic_DNA"/>
</dbReference>
<feature type="region of interest" description="Disordered" evidence="1">
    <location>
        <begin position="300"/>
        <end position="324"/>
    </location>
</feature>
<evidence type="ECO:0000256" key="3">
    <source>
        <dbReference type="SAM" id="SignalP"/>
    </source>
</evidence>
<keyword evidence="5" id="KW-1185">Reference proteome</keyword>
<dbReference type="Proteomes" id="UP001215280">
    <property type="component" value="Unassembled WGS sequence"/>
</dbReference>
<feature type="transmembrane region" description="Helical" evidence="2">
    <location>
        <begin position="176"/>
        <end position="197"/>
    </location>
</feature>
<feature type="chain" id="PRO_5041966026" evidence="3">
    <location>
        <begin position="29"/>
        <end position="324"/>
    </location>
</feature>
<proteinExistence type="predicted"/>
<organism evidence="4 5">
    <name type="scientific">Mycena maculata</name>
    <dbReference type="NCBI Taxonomy" id="230809"/>
    <lineage>
        <taxon>Eukaryota</taxon>
        <taxon>Fungi</taxon>
        <taxon>Dikarya</taxon>
        <taxon>Basidiomycota</taxon>
        <taxon>Agaricomycotina</taxon>
        <taxon>Agaricomycetes</taxon>
        <taxon>Agaricomycetidae</taxon>
        <taxon>Agaricales</taxon>
        <taxon>Marasmiineae</taxon>
        <taxon>Mycenaceae</taxon>
        <taxon>Mycena</taxon>
    </lineage>
</organism>
<evidence type="ECO:0000313" key="4">
    <source>
        <dbReference type="EMBL" id="KAJ7717104.1"/>
    </source>
</evidence>
<keyword evidence="2" id="KW-0812">Transmembrane</keyword>
<evidence type="ECO:0000256" key="1">
    <source>
        <dbReference type="SAM" id="MobiDB-lite"/>
    </source>
</evidence>
<keyword evidence="2" id="KW-0472">Membrane</keyword>
<protein>
    <submittedName>
        <fullName evidence="4">Uncharacterized protein</fullName>
    </submittedName>
</protein>
<accession>A0AAD7HCS5</accession>
<dbReference type="AlphaFoldDB" id="A0AAD7HCS5"/>
<evidence type="ECO:0000313" key="5">
    <source>
        <dbReference type="Proteomes" id="UP001215280"/>
    </source>
</evidence>
<feature type="compositionally biased region" description="Low complexity" evidence="1">
    <location>
        <begin position="31"/>
        <end position="100"/>
    </location>
</feature>
<feature type="signal peptide" evidence="3">
    <location>
        <begin position="1"/>
        <end position="28"/>
    </location>
</feature>
<feature type="compositionally biased region" description="Polar residues" evidence="1">
    <location>
        <begin position="101"/>
        <end position="157"/>
    </location>
</feature>
<evidence type="ECO:0000256" key="2">
    <source>
        <dbReference type="SAM" id="Phobius"/>
    </source>
</evidence>
<feature type="region of interest" description="Disordered" evidence="1">
    <location>
        <begin position="31"/>
        <end position="157"/>
    </location>
</feature>
<keyword evidence="2" id="KW-1133">Transmembrane helix</keyword>